<evidence type="ECO:0000256" key="7">
    <source>
        <dbReference type="ARBA" id="ARBA00022741"/>
    </source>
</evidence>
<dbReference type="Pfam" id="PF05770">
    <property type="entry name" value="Ins134_P3_kin"/>
    <property type="match status" value="1"/>
</dbReference>
<dbReference type="Gene3D" id="3.30.470.20">
    <property type="entry name" value="ATP-grasp fold, B domain"/>
    <property type="match status" value="1"/>
</dbReference>
<evidence type="ECO:0000259" key="11">
    <source>
        <dbReference type="Pfam" id="PF05770"/>
    </source>
</evidence>
<keyword evidence="9" id="KW-0067">ATP-binding</keyword>
<feature type="domain" description="Inositol 1,3,4-trisphosphate 5/6-kinase ATP-grasp" evidence="11">
    <location>
        <begin position="41"/>
        <end position="134"/>
    </location>
</feature>
<evidence type="ECO:0000256" key="2">
    <source>
        <dbReference type="ARBA" id="ARBA00009601"/>
    </source>
</evidence>
<comment type="caution">
    <text evidence="12">The sequence shown here is derived from an EMBL/GenBank/DDBJ whole genome shotgun (WGS) entry which is preliminary data.</text>
</comment>
<keyword evidence="5" id="KW-0808">Transferase</keyword>
<dbReference type="GO" id="GO:0005524">
    <property type="term" value="F:ATP binding"/>
    <property type="evidence" value="ECO:0007669"/>
    <property type="project" value="UniProtKB-KW"/>
</dbReference>
<organism evidence="12 13">
    <name type="scientific">Dillenia turbinata</name>
    <dbReference type="NCBI Taxonomy" id="194707"/>
    <lineage>
        <taxon>Eukaryota</taxon>
        <taxon>Viridiplantae</taxon>
        <taxon>Streptophyta</taxon>
        <taxon>Embryophyta</taxon>
        <taxon>Tracheophyta</taxon>
        <taxon>Spermatophyta</taxon>
        <taxon>Magnoliopsida</taxon>
        <taxon>eudicotyledons</taxon>
        <taxon>Gunneridae</taxon>
        <taxon>Pentapetalae</taxon>
        <taxon>Dilleniales</taxon>
        <taxon>Dilleniaceae</taxon>
        <taxon>Dillenia</taxon>
    </lineage>
</organism>
<evidence type="ECO:0000256" key="1">
    <source>
        <dbReference type="ARBA" id="ARBA00001946"/>
    </source>
</evidence>
<dbReference type="Proteomes" id="UP001370490">
    <property type="component" value="Unassembled WGS sequence"/>
</dbReference>
<gene>
    <name evidence="12" type="ORF">RJ641_009177</name>
</gene>
<proteinExistence type="inferred from homology"/>
<keyword evidence="7" id="KW-0547">Nucleotide-binding</keyword>
<name>A0AAN8V793_9MAGN</name>
<accession>A0AAN8V793</accession>
<evidence type="ECO:0000256" key="8">
    <source>
        <dbReference type="ARBA" id="ARBA00022777"/>
    </source>
</evidence>
<dbReference type="GO" id="GO:0005737">
    <property type="term" value="C:cytoplasm"/>
    <property type="evidence" value="ECO:0007669"/>
    <property type="project" value="TreeGrafter"/>
</dbReference>
<keyword evidence="6" id="KW-0479">Metal-binding</keyword>
<dbReference type="PANTHER" id="PTHR14217">
    <property type="entry name" value="INOSITOL-TETRAKISPHOSPHATE 1-KINASE"/>
    <property type="match status" value="1"/>
</dbReference>
<evidence type="ECO:0000256" key="4">
    <source>
        <dbReference type="ARBA" id="ARBA00012017"/>
    </source>
</evidence>
<dbReference type="GO" id="GO:0000287">
    <property type="term" value="F:magnesium ion binding"/>
    <property type="evidence" value="ECO:0007669"/>
    <property type="project" value="InterPro"/>
</dbReference>
<dbReference type="PANTHER" id="PTHR14217:SF24">
    <property type="entry name" value="INOSITOL-TETRAKISPHOSPHATE 1-KINASE 1"/>
    <property type="match status" value="1"/>
</dbReference>
<reference evidence="12 13" key="1">
    <citation type="submission" date="2023-12" db="EMBL/GenBank/DDBJ databases">
        <title>A high-quality genome assembly for Dillenia turbinata (Dilleniales).</title>
        <authorList>
            <person name="Chanderbali A."/>
        </authorList>
    </citation>
    <scope>NUCLEOTIDE SEQUENCE [LARGE SCALE GENOMIC DNA]</scope>
    <source>
        <strain evidence="12">LSX21</strain>
        <tissue evidence="12">Leaf</tissue>
    </source>
</reference>
<comment type="cofactor">
    <cofactor evidence="1">
        <name>Mg(2+)</name>
        <dbReference type="ChEBI" id="CHEBI:18420"/>
    </cofactor>
</comment>
<dbReference type="EC" id="2.7.1.159" evidence="4"/>
<dbReference type="GO" id="GO:0052725">
    <property type="term" value="F:inositol-1,3,4-trisphosphate 6-kinase activity"/>
    <property type="evidence" value="ECO:0007669"/>
    <property type="project" value="InterPro"/>
</dbReference>
<protein>
    <recommendedName>
        <fullName evidence="4">inositol-1,3,4-trisphosphate 5/6-kinase</fullName>
        <ecNumber evidence="4">2.7.1.159</ecNumber>
    </recommendedName>
</protein>
<dbReference type="GO" id="GO:0052726">
    <property type="term" value="F:inositol-1,3,4-trisphosphate 5-kinase activity"/>
    <property type="evidence" value="ECO:0007669"/>
    <property type="project" value="InterPro"/>
</dbReference>
<evidence type="ECO:0000256" key="6">
    <source>
        <dbReference type="ARBA" id="ARBA00022723"/>
    </source>
</evidence>
<sequence>MVVIAVDFELYMGRRRILLYRNRAKLPSCAPMGKLKSLISDRKSLPDVAEEKLGSLEGSLTFSPISNLTANEKSDDKYYKMMHLEDAEMPLQNLITEIARGLRKAMNLRLFNFDVIRDSGVGNRFPSYAKMPHLILIIC</sequence>
<evidence type="ECO:0000256" key="9">
    <source>
        <dbReference type="ARBA" id="ARBA00022840"/>
    </source>
</evidence>
<comment type="subunit">
    <text evidence="3">Monomer.</text>
</comment>
<keyword evidence="13" id="KW-1185">Reference proteome</keyword>
<keyword evidence="8" id="KW-0418">Kinase</keyword>
<evidence type="ECO:0000313" key="13">
    <source>
        <dbReference type="Proteomes" id="UP001370490"/>
    </source>
</evidence>
<dbReference type="AlphaFoldDB" id="A0AAN8V793"/>
<evidence type="ECO:0000313" key="12">
    <source>
        <dbReference type="EMBL" id="KAK6924851.1"/>
    </source>
</evidence>
<keyword evidence="10" id="KW-0460">Magnesium</keyword>
<dbReference type="GO" id="GO:0032957">
    <property type="term" value="P:inositol trisphosphate metabolic process"/>
    <property type="evidence" value="ECO:0007669"/>
    <property type="project" value="InterPro"/>
</dbReference>
<comment type="similarity">
    <text evidence="2">Belongs to the ITPK1 family.</text>
</comment>
<evidence type="ECO:0000256" key="10">
    <source>
        <dbReference type="ARBA" id="ARBA00022842"/>
    </source>
</evidence>
<dbReference type="EMBL" id="JBAMMX010000016">
    <property type="protein sequence ID" value="KAK6924851.1"/>
    <property type="molecule type" value="Genomic_DNA"/>
</dbReference>
<evidence type="ECO:0000256" key="5">
    <source>
        <dbReference type="ARBA" id="ARBA00022679"/>
    </source>
</evidence>
<dbReference type="InterPro" id="IPR040464">
    <property type="entry name" value="InsP(3)kin_ATP-grasp"/>
</dbReference>
<dbReference type="GO" id="GO:0047325">
    <property type="term" value="F:inositol-3,4,5,6-tetrakisphosphate 1-kinase activity"/>
    <property type="evidence" value="ECO:0007669"/>
    <property type="project" value="InterPro"/>
</dbReference>
<evidence type="ECO:0000256" key="3">
    <source>
        <dbReference type="ARBA" id="ARBA00011245"/>
    </source>
</evidence>
<dbReference type="InterPro" id="IPR008656">
    <property type="entry name" value="Inositol_tetrakis-P_1-kinase"/>
</dbReference>